<dbReference type="GO" id="GO:0005886">
    <property type="term" value="C:plasma membrane"/>
    <property type="evidence" value="ECO:0007669"/>
    <property type="project" value="UniProtKB-SubCell"/>
</dbReference>
<feature type="transmembrane region" description="Helical" evidence="1">
    <location>
        <begin position="359"/>
        <end position="379"/>
    </location>
</feature>
<keyword evidence="1" id="KW-0812">Transmembrane</keyword>
<feature type="transmembrane region" description="Helical" evidence="1">
    <location>
        <begin position="248"/>
        <end position="270"/>
    </location>
</feature>
<evidence type="ECO:0000256" key="1">
    <source>
        <dbReference type="SAM" id="Phobius"/>
    </source>
</evidence>
<feature type="transmembrane region" description="Helical" evidence="1">
    <location>
        <begin position="12"/>
        <end position="35"/>
    </location>
</feature>
<feature type="transmembrane region" description="Helical" evidence="1">
    <location>
        <begin position="47"/>
        <end position="67"/>
    </location>
</feature>
<keyword evidence="1" id="KW-0472">Membrane</keyword>
<accession>A0A6J4I5Y7</accession>
<dbReference type="Pfam" id="PF26314">
    <property type="entry name" value="MptA_B_family"/>
    <property type="match status" value="1"/>
</dbReference>
<feature type="transmembrane region" description="Helical" evidence="1">
    <location>
        <begin position="333"/>
        <end position="352"/>
    </location>
</feature>
<reference evidence="2" key="1">
    <citation type="submission" date="2020-02" db="EMBL/GenBank/DDBJ databases">
        <authorList>
            <person name="Meier V. D."/>
        </authorList>
    </citation>
    <scope>NUCLEOTIDE SEQUENCE</scope>
    <source>
        <strain evidence="2">AVDCRST_MAG76</strain>
    </source>
</reference>
<dbReference type="GO" id="GO:0016758">
    <property type="term" value="F:hexosyltransferase activity"/>
    <property type="evidence" value="ECO:0007669"/>
    <property type="project" value="InterPro"/>
</dbReference>
<gene>
    <name evidence="2" type="ORF">AVDCRST_MAG76-1817</name>
</gene>
<dbReference type="AlphaFoldDB" id="A0A6J4I5Y7"/>
<evidence type="ECO:0008006" key="3">
    <source>
        <dbReference type="Google" id="ProtNLM"/>
    </source>
</evidence>
<name>A0A6J4I5Y7_9ACTN</name>
<evidence type="ECO:0000313" key="2">
    <source>
        <dbReference type="EMBL" id="CAA9242055.1"/>
    </source>
</evidence>
<organism evidence="2">
    <name type="scientific">uncultured Acidimicrobiales bacterium</name>
    <dbReference type="NCBI Taxonomy" id="310071"/>
    <lineage>
        <taxon>Bacteria</taxon>
        <taxon>Bacillati</taxon>
        <taxon>Actinomycetota</taxon>
        <taxon>Acidimicrobiia</taxon>
        <taxon>Acidimicrobiales</taxon>
        <taxon>environmental samples</taxon>
    </lineage>
</organism>
<protein>
    <recommendedName>
        <fullName evidence="3">DUF2029 domain-containing protein</fullName>
    </recommendedName>
</protein>
<dbReference type="EMBL" id="CADCSZ010000110">
    <property type="protein sequence ID" value="CAA9242055.1"/>
    <property type="molecule type" value="Genomic_DNA"/>
</dbReference>
<feature type="transmembrane region" description="Helical" evidence="1">
    <location>
        <begin position="391"/>
        <end position="410"/>
    </location>
</feature>
<feature type="transmembrane region" description="Helical" evidence="1">
    <location>
        <begin position="74"/>
        <end position="93"/>
    </location>
</feature>
<keyword evidence="1" id="KW-1133">Transmembrane helix</keyword>
<sequence>MSSRGPGRRSLGLWLTAGGVAVCTVAAVALSAAVAEVAVVGVGGDGWPVVGLLSAWLPLWVGGVVLIRRLPARWALVACVVAAVAIRAAALTAPPGMSDDVYRYAWDAKVQLSGVDPYERAPLDPQLAPLRERWLFPDLAESDATRINRPAVRTIYPPLAQAWFVAVRVVTGGAAGELPWQAAAAAVDLGLCGLLALGLHRLGHDPRLAAWWCLSPVAAVELVNNAHVDGLAVALSAAAVLVARRRPALAGGLVGAAAMVKLYPALLLIVVARRRPLVAGGAFAVVCALAYLPHLLAVGPKVLGYLPGYLQEERYDQGGRFLLLSVTRLPADALPVIAGVVMLTAAVLVWWAEPSAFRAAPLLLGTLLLVATPVQPWYAVSVAALGLLDRAWWWAVLALVAWPYYVAILLDDPDAEALGRAGYALAAAIILGATLVRRLQDRKVRATSELPHPRPRAQAPAAVGP</sequence>
<feature type="transmembrane region" description="Helical" evidence="1">
    <location>
        <begin position="277"/>
        <end position="297"/>
    </location>
</feature>
<proteinExistence type="predicted"/>
<feature type="transmembrane region" description="Helical" evidence="1">
    <location>
        <begin position="417"/>
        <end position="436"/>
    </location>
</feature>